<feature type="signal peptide" evidence="2">
    <location>
        <begin position="1"/>
        <end position="20"/>
    </location>
</feature>
<name>A0ABT0XXJ4_9ACTN</name>
<dbReference type="Proteomes" id="UP001523216">
    <property type="component" value="Unassembled WGS sequence"/>
</dbReference>
<feature type="chain" id="PRO_5045172530" description="Lipoprotein" evidence="2">
    <location>
        <begin position="21"/>
        <end position="242"/>
    </location>
</feature>
<dbReference type="RefSeq" id="WP_251798336.1">
    <property type="nucleotide sequence ID" value="NZ_JAMQOL010000015.1"/>
</dbReference>
<dbReference type="EMBL" id="JAMQOL010000015">
    <property type="protein sequence ID" value="MCM4078505.1"/>
    <property type="molecule type" value="Genomic_DNA"/>
</dbReference>
<feature type="compositionally biased region" description="Low complexity" evidence="1">
    <location>
        <begin position="14"/>
        <end position="48"/>
    </location>
</feature>
<keyword evidence="4" id="KW-1185">Reference proteome</keyword>
<evidence type="ECO:0000256" key="1">
    <source>
        <dbReference type="SAM" id="MobiDB-lite"/>
    </source>
</evidence>
<comment type="caution">
    <text evidence="3">The sequence shown here is derived from an EMBL/GenBank/DDBJ whole genome shotgun (WGS) entry which is preliminary data.</text>
</comment>
<reference evidence="3 4" key="1">
    <citation type="submission" date="2022-06" db="EMBL/GenBank/DDBJ databases">
        <title>Actinoplanes abujensis sp. nov., isolated from Nigerian arid soil.</title>
        <authorList>
            <person name="Ding P."/>
        </authorList>
    </citation>
    <scope>NUCLEOTIDE SEQUENCE [LARGE SCALE GENOMIC DNA]</scope>
    <source>
        <strain evidence="4">TRM88002</strain>
    </source>
</reference>
<evidence type="ECO:0008006" key="5">
    <source>
        <dbReference type="Google" id="ProtNLM"/>
    </source>
</evidence>
<protein>
    <recommendedName>
        <fullName evidence="5">Lipoprotein</fullName>
    </recommendedName>
</protein>
<feature type="region of interest" description="Disordered" evidence="1">
    <location>
        <begin position="14"/>
        <end position="62"/>
    </location>
</feature>
<evidence type="ECO:0000313" key="3">
    <source>
        <dbReference type="EMBL" id="MCM4078505.1"/>
    </source>
</evidence>
<gene>
    <name evidence="3" type="ORF">LXN57_13100</name>
</gene>
<accession>A0ABT0XXJ4</accession>
<organism evidence="3 4">
    <name type="scientific">Paractinoplanes hotanensis</name>
    <dbReference type="NCBI Taxonomy" id="2906497"/>
    <lineage>
        <taxon>Bacteria</taxon>
        <taxon>Bacillati</taxon>
        <taxon>Actinomycetota</taxon>
        <taxon>Actinomycetes</taxon>
        <taxon>Micromonosporales</taxon>
        <taxon>Micromonosporaceae</taxon>
        <taxon>Paractinoplanes</taxon>
    </lineage>
</organism>
<evidence type="ECO:0000256" key="2">
    <source>
        <dbReference type="SAM" id="SignalP"/>
    </source>
</evidence>
<keyword evidence="2" id="KW-0732">Signal</keyword>
<evidence type="ECO:0000313" key="4">
    <source>
        <dbReference type="Proteomes" id="UP001523216"/>
    </source>
</evidence>
<proteinExistence type="predicted"/>
<sequence>MTAALVLSLAACSTPEAATARPAPSASTSAPVSVSPSTGASPTGSGPRDLNPKLAPYSTTPDIGEPILGKDVAKRFGAARVTKTYQDVVAFLRTESFDLDRLRPKSKYVVSDFASVSRHMIPPTRDHWRDSVRGALKNNKDDVGDVEVLAFWDLSDKTYTFAKTGPYVVDEKVGQSVLYIDEETNWLTIAVSYSARVRMVRGGVTYRRPITKQVTLVVIPGAGNWLLISYRGSWNFGKALPE</sequence>